<feature type="region of interest" description="Disordered" evidence="10">
    <location>
        <begin position="68"/>
        <end position="91"/>
    </location>
</feature>
<keyword evidence="3" id="KW-0677">Repeat</keyword>
<dbReference type="GO" id="GO:0045893">
    <property type="term" value="P:positive regulation of DNA-templated transcription"/>
    <property type="evidence" value="ECO:0007669"/>
    <property type="project" value="UniProtKB-ARBA"/>
</dbReference>
<evidence type="ECO:0000256" key="3">
    <source>
        <dbReference type="ARBA" id="ARBA00022737"/>
    </source>
</evidence>
<evidence type="ECO:0000256" key="1">
    <source>
        <dbReference type="ARBA" id="ARBA00004123"/>
    </source>
</evidence>
<sequence>MALPVAKATNSSPKPQSSSISSCFPTTPASASLVTISPSSIHKKDTLYSGNYQNPSNYTLGRIAISTTSQSSDQPNNKDISNNGPITPIASPAEIHPAATTLEKLQNKPSSQMRDMGLSALINEQPVSPPPPSNSGLSQRHTAGNAVESGRPDHSSAIQTKTSPHKLQYQYHHNQPKESTNFQKSHMNKIESLVTSDNSPRGIKREAPEEVFPQGLRYRDGGSAGGSHDPHNTATTSKPHSSQNTSPTTSAPLPGSGRINSNEMYSSPHNSGTSDDGNSGEDGGKSNGSRNVDKPYACDQCDLTFSRQHNLKSHALTHSTERPFLCSVCKVPFRRQHDLKRHMKLHTGEKPHTCTNCGRSFARLDALHRHMRAENFHACNQVAKRAKLGAGRPGSGVDPSGLGLHQHGGGSIGEQRRASMVVHPTHPINPGHTQWSHWNHHRPSLAADEVMNRRMQQHFGTGDRPDPAIDASNSTSSGYTTYPPHPHGGEEYNKGMPAKPPHQPQVSPHGQIGAQHHTHSHTLSQPHFSGSAVVPVGQPPLHSPHPVTNASLIHPSKNPSGPLMDQVATYSSGSTVTPSTAYGNSHTISQPGTPPRIATLYLPPPNRRHSLATPSNLERYRMQEITTATTPTSYQPTLPHLTDMSPPPHTPRSSTAMTYGDDHVKSGKPPVLTTSLSGGHHLDSIKDTFAVSKPSAAHHYLQASEHPASRRNSVMALTNPTDEEVPISPPPKTSISFDQLARLESENRSLRDRVSRMEAQLSELSHYKSRAQLMENRVKELEIEKSLLKSLLMEGGDRNARTPAAAAAALASPNDIRSPTSMQASFNQRRPTLNEASLDLSSYRLSGSNPPTPDHR</sequence>
<keyword evidence="4 8" id="KW-0863">Zinc-finger</keyword>
<feature type="coiled-coil region" evidence="9">
    <location>
        <begin position="740"/>
        <end position="791"/>
    </location>
</feature>
<dbReference type="GO" id="GO:0006357">
    <property type="term" value="P:regulation of transcription by RNA polymerase II"/>
    <property type="evidence" value="ECO:0007669"/>
    <property type="project" value="TreeGrafter"/>
</dbReference>
<dbReference type="OrthoDB" id="8922241at2759"/>
<dbReference type="GO" id="GO:0000978">
    <property type="term" value="F:RNA polymerase II cis-regulatory region sequence-specific DNA binding"/>
    <property type="evidence" value="ECO:0007669"/>
    <property type="project" value="TreeGrafter"/>
</dbReference>
<evidence type="ECO:0000313" key="13">
    <source>
        <dbReference type="Proteomes" id="UP001150538"/>
    </source>
</evidence>
<dbReference type="PROSITE" id="PS50157">
    <property type="entry name" value="ZINC_FINGER_C2H2_2"/>
    <property type="match status" value="3"/>
</dbReference>
<reference evidence="12" key="1">
    <citation type="submission" date="2022-07" db="EMBL/GenBank/DDBJ databases">
        <title>Phylogenomic reconstructions and comparative analyses of Kickxellomycotina fungi.</title>
        <authorList>
            <person name="Reynolds N.K."/>
            <person name="Stajich J.E."/>
            <person name="Barry K."/>
            <person name="Grigoriev I.V."/>
            <person name="Crous P."/>
            <person name="Smith M.E."/>
        </authorList>
    </citation>
    <scope>NUCLEOTIDE SEQUENCE</scope>
    <source>
        <strain evidence="12">NBRC 100468</strain>
    </source>
</reference>
<dbReference type="Gene3D" id="3.30.160.60">
    <property type="entry name" value="Classic Zinc Finger"/>
    <property type="match status" value="3"/>
</dbReference>
<keyword evidence="6" id="KW-0238">DNA-binding</keyword>
<feature type="compositionally biased region" description="Polar residues" evidence="10">
    <location>
        <begin position="232"/>
        <end position="251"/>
    </location>
</feature>
<dbReference type="GO" id="GO:0003700">
    <property type="term" value="F:DNA-binding transcription factor activity"/>
    <property type="evidence" value="ECO:0007669"/>
    <property type="project" value="TreeGrafter"/>
</dbReference>
<evidence type="ECO:0000256" key="5">
    <source>
        <dbReference type="ARBA" id="ARBA00022833"/>
    </source>
</evidence>
<feature type="compositionally biased region" description="Polar residues" evidence="10">
    <location>
        <begin position="471"/>
        <end position="480"/>
    </location>
</feature>
<feature type="region of interest" description="Disordered" evidence="10">
    <location>
        <begin position="1"/>
        <end position="28"/>
    </location>
</feature>
<dbReference type="PROSITE" id="PS00028">
    <property type="entry name" value="ZINC_FINGER_C2H2_1"/>
    <property type="match status" value="2"/>
</dbReference>
<keyword evidence="7" id="KW-0539">Nucleus</keyword>
<organism evidence="12 13">
    <name type="scientific">Mycoemilia scoparia</name>
    <dbReference type="NCBI Taxonomy" id="417184"/>
    <lineage>
        <taxon>Eukaryota</taxon>
        <taxon>Fungi</taxon>
        <taxon>Fungi incertae sedis</taxon>
        <taxon>Zoopagomycota</taxon>
        <taxon>Kickxellomycotina</taxon>
        <taxon>Kickxellomycetes</taxon>
        <taxon>Kickxellales</taxon>
        <taxon>Kickxellaceae</taxon>
        <taxon>Mycoemilia</taxon>
    </lineage>
</organism>
<keyword evidence="9" id="KW-0175">Coiled coil</keyword>
<feature type="domain" description="C2H2-type" evidence="11">
    <location>
        <begin position="324"/>
        <end position="351"/>
    </location>
</feature>
<evidence type="ECO:0000256" key="2">
    <source>
        <dbReference type="ARBA" id="ARBA00022723"/>
    </source>
</evidence>
<dbReference type="FunFam" id="3.30.160.60:FF:000303">
    <property type="entry name" value="Zinc finger protein 41"/>
    <property type="match status" value="1"/>
</dbReference>
<dbReference type="FunFam" id="3.30.160.60:FF:000065">
    <property type="entry name" value="B-cell CLL/lymphoma 6, member B"/>
    <property type="match status" value="1"/>
</dbReference>
<feature type="compositionally biased region" description="Polar residues" evidence="10">
    <location>
        <begin position="568"/>
        <end position="591"/>
    </location>
</feature>
<name>A0A9W7ZZL0_9FUNG</name>
<keyword evidence="2" id="KW-0479">Metal-binding</keyword>
<evidence type="ECO:0000256" key="6">
    <source>
        <dbReference type="ARBA" id="ARBA00023125"/>
    </source>
</evidence>
<dbReference type="GO" id="GO:0005694">
    <property type="term" value="C:chromosome"/>
    <property type="evidence" value="ECO:0007669"/>
    <property type="project" value="UniProtKB-ARBA"/>
</dbReference>
<dbReference type="Proteomes" id="UP001150538">
    <property type="component" value="Unassembled WGS sequence"/>
</dbReference>
<dbReference type="SUPFAM" id="SSF57667">
    <property type="entry name" value="beta-beta-alpha zinc fingers"/>
    <property type="match status" value="2"/>
</dbReference>
<proteinExistence type="predicted"/>
<comment type="subcellular location">
    <subcellularLocation>
        <location evidence="1">Nucleus</location>
    </subcellularLocation>
</comment>
<evidence type="ECO:0000256" key="4">
    <source>
        <dbReference type="ARBA" id="ARBA00022771"/>
    </source>
</evidence>
<feature type="compositionally biased region" description="Low complexity" evidence="10">
    <location>
        <begin position="9"/>
        <end position="28"/>
    </location>
</feature>
<dbReference type="InterPro" id="IPR050589">
    <property type="entry name" value="Ikaros_C2H2-ZF"/>
</dbReference>
<dbReference type="FunFam" id="3.30.160.60:FF:001732">
    <property type="entry name" value="Zgc:162936"/>
    <property type="match status" value="1"/>
</dbReference>
<dbReference type="EMBL" id="JANBPU010000216">
    <property type="protein sequence ID" value="KAJ1914143.1"/>
    <property type="molecule type" value="Genomic_DNA"/>
</dbReference>
<keyword evidence="13" id="KW-1185">Reference proteome</keyword>
<evidence type="ECO:0000256" key="7">
    <source>
        <dbReference type="ARBA" id="ARBA00023242"/>
    </source>
</evidence>
<evidence type="ECO:0000259" key="11">
    <source>
        <dbReference type="PROSITE" id="PS50157"/>
    </source>
</evidence>
<dbReference type="PANTHER" id="PTHR24404:SF114">
    <property type="entry name" value="KLUMPFUSS, ISOFORM B-RELATED"/>
    <property type="match status" value="1"/>
</dbReference>
<keyword evidence="5" id="KW-0862">Zinc</keyword>
<dbReference type="InterPro" id="IPR036236">
    <property type="entry name" value="Znf_C2H2_sf"/>
</dbReference>
<feature type="region of interest" description="Disordered" evidence="10">
    <location>
        <begin position="122"/>
        <end position="165"/>
    </location>
</feature>
<feature type="compositionally biased region" description="Polar residues" evidence="10">
    <location>
        <begin position="258"/>
        <end position="277"/>
    </location>
</feature>
<protein>
    <recommendedName>
        <fullName evidence="11">C2H2-type domain-containing protein</fullName>
    </recommendedName>
</protein>
<dbReference type="InterPro" id="IPR013087">
    <property type="entry name" value="Znf_C2H2_type"/>
</dbReference>
<evidence type="ECO:0000256" key="8">
    <source>
        <dbReference type="PROSITE-ProRule" id="PRU00042"/>
    </source>
</evidence>
<accession>A0A9W7ZZL0</accession>
<dbReference type="GO" id="GO:0008270">
    <property type="term" value="F:zinc ion binding"/>
    <property type="evidence" value="ECO:0007669"/>
    <property type="project" value="UniProtKB-KW"/>
</dbReference>
<evidence type="ECO:0000256" key="10">
    <source>
        <dbReference type="SAM" id="MobiDB-lite"/>
    </source>
</evidence>
<feature type="region of interest" description="Disordered" evidence="10">
    <location>
        <begin position="458"/>
        <end position="596"/>
    </location>
</feature>
<feature type="region of interest" description="Disordered" evidence="10">
    <location>
        <begin position="194"/>
        <end position="293"/>
    </location>
</feature>
<feature type="region of interest" description="Disordered" evidence="10">
    <location>
        <begin position="631"/>
        <end position="655"/>
    </location>
</feature>
<feature type="compositionally biased region" description="Polar residues" evidence="10">
    <location>
        <begin position="68"/>
        <end position="85"/>
    </location>
</feature>
<dbReference type="GO" id="GO:0005634">
    <property type="term" value="C:nucleus"/>
    <property type="evidence" value="ECO:0007669"/>
    <property type="project" value="UniProtKB-SubCell"/>
</dbReference>
<dbReference type="SMART" id="SM00355">
    <property type="entry name" value="ZnF_C2H2"/>
    <property type="match status" value="3"/>
</dbReference>
<dbReference type="Pfam" id="PF00096">
    <property type="entry name" value="zf-C2H2"/>
    <property type="match status" value="3"/>
</dbReference>
<feature type="domain" description="C2H2-type" evidence="11">
    <location>
        <begin position="296"/>
        <end position="323"/>
    </location>
</feature>
<evidence type="ECO:0000256" key="9">
    <source>
        <dbReference type="SAM" id="Coils"/>
    </source>
</evidence>
<evidence type="ECO:0000313" key="12">
    <source>
        <dbReference type="EMBL" id="KAJ1914143.1"/>
    </source>
</evidence>
<comment type="caution">
    <text evidence="12">The sequence shown here is derived from an EMBL/GenBank/DDBJ whole genome shotgun (WGS) entry which is preliminary data.</text>
</comment>
<feature type="domain" description="C2H2-type" evidence="11">
    <location>
        <begin position="352"/>
        <end position="382"/>
    </location>
</feature>
<feature type="region of interest" description="Disordered" evidence="10">
    <location>
        <begin position="810"/>
        <end position="856"/>
    </location>
</feature>
<dbReference type="PANTHER" id="PTHR24404">
    <property type="entry name" value="ZINC FINGER PROTEIN"/>
    <property type="match status" value="1"/>
</dbReference>
<gene>
    <name evidence="12" type="ORF">H4219_004916</name>
</gene>
<dbReference type="AlphaFoldDB" id="A0A9W7ZZL0"/>
<feature type="compositionally biased region" description="Polar residues" evidence="10">
    <location>
        <begin position="815"/>
        <end position="849"/>
    </location>
</feature>